<evidence type="ECO:0000259" key="1">
    <source>
        <dbReference type="Pfam" id="PF04577"/>
    </source>
</evidence>
<dbReference type="OrthoDB" id="3760154at2"/>
<dbReference type="AlphaFoldDB" id="A0A4U1JQS0"/>
<reference evidence="2 3" key="1">
    <citation type="submission" date="2019-04" db="EMBL/GenBank/DDBJ databases">
        <title>Draft Whole-Genome sequence of the purple photosynthetic bacterium Rhodobacter capsulatus SP108 with an indigenous class A beta-lactamase.</title>
        <authorList>
            <person name="Robertson S."/>
            <person name="Meyer T.E."/>
            <person name="Kyndt J.A."/>
        </authorList>
    </citation>
    <scope>NUCLEOTIDE SEQUENCE [LARGE SCALE GENOMIC DNA]</scope>
    <source>
        <strain evidence="2 3">SP108</strain>
    </source>
</reference>
<organism evidence="2 3">
    <name type="scientific">Rhodobacter capsulatus</name>
    <name type="common">Rhodopseudomonas capsulata</name>
    <dbReference type="NCBI Taxonomy" id="1061"/>
    <lineage>
        <taxon>Bacteria</taxon>
        <taxon>Pseudomonadati</taxon>
        <taxon>Pseudomonadota</taxon>
        <taxon>Alphaproteobacteria</taxon>
        <taxon>Rhodobacterales</taxon>
        <taxon>Rhodobacter group</taxon>
        <taxon>Rhodobacter</taxon>
    </lineage>
</organism>
<evidence type="ECO:0000313" key="2">
    <source>
        <dbReference type="EMBL" id="TKD21352.1"/>
    </source>
</evidence>
<dbReference type="EMBL" id="SWJZ01000034">
    <property type="protein sequence ID" value="TKD21352.1"/>
    <property type="molecule type" value="Genomic_DNA"/>
</dbReference>
<sequence>MMELLCFSDVPVMPVTRIREHVPLGGPVWPEFERQTAARFCHSGRPADSAPPLRKPVRQFHRPALWGGYLSPEFGHLVAEHITRLLPAVSARAEDVVLFTLPTGTAPEALAPWVPQVFDWLTMPPRRARFVTEPSLAPELRVCAQGEMLGGIAPDPAYLDLLDTLPARHGLDLQPRLPLVYVSRAGLVATGRGGHLGETYLAGLLAQLGVTVIDPGTLPIRAQMQAYAQAEVLVFAEGSALHGRQLLGRLDQDIHILRRRTGLDVCKAVLTPRCRALRYHDVVAAHLTVSGTFKGPEHTTPREFRHLYAAFYDLPALFAAFADLGVPLARHWNQDAWRAAVLNDALRWLLAQAAPVPQALPNLIRLIEQISTPDELLDLAEPPPARSASH</sequence>
<gene>
    <name evidence="2" type="ORF">FBT96_09670</name>
</gene>
<accession>A0A4U1JQS0</accession>
<proteinExistence type="predicted"/>
<protein>
    <submittedName>
        <fullName evidence="2">Glycosyltransferase family 61 protein</fullName>
    </submittedName>
</protein>
<feature type="domain" description="Glycosyltransferase 61 catalytic" evidence="1">
    <location>
        <begin position="74"/>
        <end position="242"/>
    </location>
</feature>
<keyword evidence="2" id="KW-0808">Transferase</keyword>
<evidence type="ECO:0000313" key="3">
    <source>
        <dbReference type="Proteomes" id="UP000310597"/>
    </source>
</evidence>
<dbReference type="Proteomes" id="UP000310597">
    <property type="component" value="Unassembled WGS sequence"/>
</dbReference>
<dbReference type="Pfam" id="PF04577">
    <property type="entry name" value="Glyco_transf_61"/>
    <property type="match status" value="1"/>
</dbReference>
<name>A0A4U1JQS0_RHOCA</name>
<comment type="caution">
    <text evidence="2">The sequence shown here is derived from an EMBL/GenBank/DDBJ whole genome shotgun (WGS) entry which is preliminary data.</text>
</comment>
<dbReference type="InterPro" id="IPR049625">
    <property type="entry name" value="Glyco_transf_61_cat"/>
</dbReference>
<dbReference type="GO" id="GO:0016757">
    <property type="term" value="F:glycosyltransferase activity"/>
    <property type="evidence" value="ECO:0007669"/>
    <property type="project" value="InterPro"/>
</dbReference>